<protein>
    <submittedName>
        <fullName evidence="1">Uncharacterized protein</fullName>
    </submittedName>
</protein>
<dbReference type="Proteomes" id="UP000001307">
    <property type="component" value="Unassembled WGS sequence"/>
</dbReference>
<organism evidence="1">
    <name type="scientific">Oikopleura dioica</name>
    <name type="common">Tunicate</name>
    <dbReference type="NCBI Taxonomy" id="34765"/>
    <lineage>
        <taxon>Eukaryota</taxon>
        <taxon>Metazoa</taxon>
        <taxon>Chordata</taxon>
        <taxon>Tunicata</taxon>
        <taxon>Appendicularia</taxon>
        <taxon>Copelata</taxon>
        <taxon>Oikopleuridae</taxon>
        <taxon>Oikopleura</taxon>
    </lineage>
</organism>
<gene>
    <name evidence="1" type="ORF">GSOID_T00004127001</name>
</gene>
<evidence type="ECO:0000313" key="1">
    <source>
        <dbReference type="EMBL" id="CBY08118.1"/>
    </source>
</evidence>
<keyword evidence="2" id="KW-1185">Reference proteome</keyword>
<name>E4X877_OIKDI</name>
<accession>E4X877</accession>
<sequence length="79" mass="8689">MSIFLTSTFAFVFGLGWLHLATRDVHTILWRVTLVTAAVLIHLQTLGDIESSFLGGEISCIENFRQRALISIVLAVNGS</sequence>
<dbReference type="EMBL" id="FN653029">
    <property type="protein sequence ID" value="CBY08118.1"/>
    <property type="molecule type" value="Genomic_DNA"/>
</dbReference>
<dbReference type="AlphaFoldDB" id="E4X877"/>
<dbReference type="InParanoid" id="E4X877"/>
<proteinExistence type="predicted"/>
<evidence type="ECO:0000313" key="2">
    <source>
        <dbReference type="Proteomes" id="UP000001307"/>
    </source>
</evidence>
<reference evidence="1" key="1">
    <citation type="journal article" date="2010" name="Science">
        <title>Plasticity of animal genome architecture unmasked by rapid evolution of a pelagic tunicate.</title>
        <authorList>
            <person name="Denoeud F."/>
            <person name="Henriet S."/>
            <person name="Mungpakdee S."/>
            <person name="Aury J.M."/>
            <person name="Da Silva C."/>
            <person name="Brinkmann H."/>
            <person name="Mikhaleva J."/>
            <person name="Olsen L.C."/>
            <person name="Jubin C."/>
            <person name="Canestro C."/>
            <person name="Bouquet J.M."/>
            <person name="Danks G."/>
            <person name="Poulain J."/>
            <person name="Campsteijn C."/>
            <person name="Adamski M."/>
            <person name="Cross I."/>
            <person name="Yadetie F."/>
            <person name="Muffato M."/>
            <person name="Louis A."/>
            <person name="Butcher S."/>
            <person name="Tsagkogeorga G."/>
            <person name="Konrad A."/>
            <person name="Singh S."/>
            <person name="Jensen M.F."/>
            <person name="Cong E.H."/>
            <person name="Eikeseth-Otteraa H."/>
            <person name="Noel B."/>
            <person name="Anthouard V."/>
            <person name="Porcel B.M."/>
            <person name="Kachouri-Lafond R."/>
            <person name="Nishino A."/>
            <person name="Ugolini M."/>
            <person name="Chourrout P."/>
            <person name="Nishida H."/>
            <person name="Aasland R."/>
            <person name="Huzurbazar S."/>
            <person name="Westhof E."/>
            <person name="Delsuc F."/>
            <person name="Lehrach H."/>
            <person name="Reinhardt R."/>
            <person name="Weissenbach J."/>
            <person name="Roy S.W."/>
            <person name="Artiguenave F."/>
            <person name="Postlethwait J.H."/>
            <person name="Manak J.R."/>
            <person name="Thompson E.M."/>
            <person name="Jaillon O."/>
            <person name="Du Pasquier L."/>
            <person name="Boudinot P."/>
            <person name="Liberles D.A."/>
            <person name="Volff J.N."/>
            <person name="Philippe H."/>
            <person name="Lenhard B."/>
            <person name="Roest Crollius H."/>
            <person name="Wincker P."/>
            <person name="Chourrout D."/>
        </authorList>
    </citation>
    <scope>NUCLEOTIDE SEQUENCE [LARGE SCALE GENOMIC DNA]</scope>
</reference>